<reference evidence="3 4" key="1">
    <citation type="submission" date="2024-03" db="EMBL/GenBank/DDBJ databases">
        <title>First Report of Pectobacterium brasiliscabiei causing potato scab in china.</title>
        <authorList>
            <person name="Handique U."/>
        </authorList>
    </citation>
    <scope>NUCLEOTIDE SEQUENCE [LARGE SCALE GENOMIC DNA]</scope>
    <source>
        <strain evidence="3 4">ZRIMU1503</strain>
    </source>
</reference>
<dbReference type="Pfam" id="PF19054">
    <property type="entry name" value="DUF5753"/>
    <property type="match status" value="1"/>
</dbReference>
<dbReference type="CDD" id="cd00093">
    <property type="entry name" value="HTH_XRE"/>
    <property type="match status" value="1"/>
</dbReference>
<keyword evidence="4" id="KW-1185">Reference proteome</keyword>
<dbReference type="InterPro" id="IPR001387">
    <property type="entry name" value="Cro/C1-type_HTH"/>
</dbReference>
<dbReference type="RefSeq" id="WP_336558206.1">
    <property type="nucleotide sequence ID" value="NZ_JBBAYL010000004.1"/>
</dbReference>
<protein>
    <submittedName>
        <fullName evidence="3">Helix-turn-helix transcriptional regulator</fullName>
    </submittedName>
</protein>
<dbReference type="Proteomes" id="UP001365781">
    <property type="component" value="Unassembled WGS sequence"/>
</dbReference>
<proteinExistence type="predicted"/>
<name>A0ABU8GCK7_9ACTN</name>
<accession>A0ABU8GCK7</accession>
<sequence>MAAPHRPTARRIELGHQLRQLRKQAGLTIVDAATRLRISDTQLQRVETGLQSFRRAEQLKKLLRIYDVTDEDEIEGLLAIQRESSSQEWWTDYAGSLSSGMPKFLGIEAAAEEIRAYHPNLVYGLLQTEAYARSIHENVRPITEITSEFLEQNVAVRMKRKEALLRDENPLRLWVILYEPALRYVVGDEDVMREQYDEIARLSALDHITIQILPQSVRGYLGSHDFAIMDLGDAMPATVQVDTAGFGAAVTDKPREIAQFRRQLEALSRSARPAEDTPKFLSQLSREITHD</sequence>
<evidence type="ECO:0000259" key="2">
    <source>
        <dbReference type="PROSITE" id="PS50943"/>
    </source>
</evidence>
<gene>
    <name evidence="3" type="ORF">WB403_12175</name>
</gene>
<dbReference type="PROSITE" id="PS50943">
    <property type="entry name" value="HTH_CROC1"/>
    <property type="match status" value="1"/>
</dbReference>
<dbReference type="InterPro" id="IPR043917">
    <property type="entry name" value="DUF5753"/>
</dbReference>
<dbReference type="Gene3D" id="1.10.260.40">
    <property type="entry name" value="lambda repressor-like DNA-binding domains"/>
    <property type="match status" value="1"/>
</dbReference>
<feature type="domain" description="HTH cro/C1-type" evidence="2">
    <location>
        <begin position="18"/>
        <end position="74"/>
    </location>
</feature>
<dbReference type="SMART" id="SM00530">
    <property type="entry name" value="HTH_XRE"/>
    <property type="match status" value="1"/>
</dbReference>
<feature type="region of interest" description="Disordered" evidence="1">
    <location>
        <begin position="268"/>
        <end position="291"/>
    </location>
</feature>
<dbReference type="Pfam" id="PF13560">
    <property type="entry name" value="HTH_31"/>
    <property type="match status" value="1"/>
</dbReference>
<dbReference type="InterPro" id="IPR010982">
    <property type="entry name" value="Lambda_DNA-bd_dom_sf"/>
</dbReference>
<feature type="compositionally biased region" description="Polar residues" evidence="1">
    <location>
        <begin position="280"/>
        <end position="291"/>
    </location>
</feature>
<evidence type="ECO:0000313" key="4">
    <source>
        <dbReference type="Proteomes" id="UP001365781"/>
    </source>
</evidence>
<dbReference type="EMBL" id="JBBAYM010000007">
    <property type="protein sequence ID" value="MEI5609925.1"/>
    <property type="molecule type" value="Genomic_DNA"/>
</dbReference>
<evidence type="ECO:0000313" key="3">
    <source>
        <dbReference type="EMBL" id="MEI5609925.1"/>
    </source>
</evidence>
<dbReference type="SUPFAM" id="SSF47413">
    <property type="entry name" value="lambda repressor-like DNA-binding domains"/>
    <property type="match status" value="1"/>
</dbReference>
<comment type="caution">
    <text evidence="3">The sequence shown here is derived from an EMBL/GenBank/DDBJ whole genome shotgun (WGS) entry which is preliminary data.</text>
</comment>
<organism evidence="3 4">
    <name type="scientific">Streptomyces brasiliscabiei</name>
    <dbReference type="NCBI Taxonomy" id="2736302"/>
    <lineage>
        <taxon>Bacteria</taxon>
        <taxon>Bacillati</taxon>
        <taxon>Actinomycetota</taxon>
        <taxon>Actinomycetes</taxon>
        <taxon>Kitasatosporales</taxon>
        <taxon>Streptomycetaceae</taxon>
        <taxon>Streptomyces</taxon>
    </lineage>
</organism>
<evidence type="ECO:0000256" key="1">
    <source>
        <dbReference type="SAM" id="MobiDB-lite"/>
    </source>
</evidence>